<keyword evidence="3" id="KW-1185">Reference proteome</keyword>
<feature type="region of interest" description="Disordered" evidence="1">
    <location>
        <begin position="53"/>
        <end position="73"/>
    </location>
</feature>
<reference evidence="2" key="1">
    <citation type="journal article" date="2022" name="bioRxiv">
        <title>Genomics of Preaxostyla Flagellates Illuminates Evolutionary Transitions and the Path Towards Mitochondrial Loss.</title>
        <authorList>
            <person name="Novak L.V.F."/>
            <person name="Treitli S.C."/>
            <person name="Pyrih J."/>
            <person name="Halakuc P."/>
            <person name="Pipaliya S.V."/>
            <person name="Vacek V."/>
            <person name="Brzon O."/>
            <person name="Soukal P."/>
            <person name="Eme L."/>
            <person name="Dacks J.B."/>
            <person name="Karnkowska A."/>
            <person name="Elias M."/>
            <person name="Hampl V."/>
        </authorList>
    </citation>
    <scope>NUCLEOTIDE SEQUENCE</scope>
    <source>
        <strain evidence="2">RCP-MX</strain>
    </source>
</reference>
<gene>
    <name evidence="2" type="ORF">PAPYR_6455</name>
</gene>
<feature type="compositionally biased region" description="Basic and acidic residues" evidence="1">
    <location>
        <begin position="53"/>
        <end position="62"/>
    </location>
</feature>
<organism evidence="2 3">
    <name type="scientific">Paratrimastix pyriformis</name>
    <dbReference type="NCBI Taxonomy" id="342808"/>
    <lineage>
        <taxon>Eukaryota</taxon>
        <taxon>Metamonada</taxon>
        <taxon>Preaxostyla</taxon>
        <taxon>Paratrimastigidae</taxon>
        <taxon>Paratrimastix</taxon>
    </lineage>
</organism>
<evidence type="ECO:0000313" key="3">
    <source>
        <dbReference type="Proteomes" id="UP001141327"/>
    </source>
</evidence>
<proteinExistence type="predicted"/>
<dbReference type="EMBL" id="JAPMOS010000037">
    <property type="protein sequence ID" value="KAJ4457931.1"/>
    <property type="molecule type" value="Genomic_DNA"/>
</dbReference>
<feature type="region of interest" description="Disordered" evidence="1">
    <location>
        <begin position="88"/>
        <end position="114"/>
    </location>
</feature>
<evidence type="ECO:0000313" key="2">
    <source>
        <dbReference type="EMBL" id="KAJ4457931.1"/>
    </source>
</evidence>
<sequence>MERVCYPNHITFDRSAVDAVMAVVAHESNARGVMDAFGEMIPGVVDVLLGRRPESEASDVSRSHPPFRPGPGQRAMLVHFEDGFTLAQPLPDRMPGGYSKSGKRGTGKGARGKVGVAASCRGKGLLTSE</sequence>
<name>A0ABQ8UFB6_9EUKA</name>
<evidence type="ECO:0000256" key="1">
    <source>
        <dbReference type="SAM" id="MobiDB-lite"/>
    </source>
</evidence>
<protein>
    <submittedName>
        <fullName evidence="2">Uncharacterized protein</fullName>
    </submittedName>
</protein>
<dbReference type="Proteomes" id="UP001141327">
    <property type="component" value="Unassembled WGS sequence"/>
</dbReference>
<accession>A0ABQ8UFB6</accession>
<comment type="caution">
    <text evidence="2">The sequence shown here is derived from an EMBL/GenBank/DDBJ whole genome shotgun (WGS) entry which is preliminary data.</text>
</comment>